<sequence length="64" mass="7915">MLDRTSFLKNQMKHQRDKIHKFACWYHQHFCMLTNFISACWYYQHLYQHAENGKSNFKVYKIGV</sequence>
<comment type="caution">
    <text evidence="1">The sequence shown here is derived from an EMBL/GenBank/DDBJ whole genome shotgun (WGS) entry which is preliminary data.</text>
</comment>
<organism evidence="1 2">
    <name type="scientific">Nelumbo nucifera</name>
    <name type="common">Sacred lotus</name>
    <dbReference type="NCBI Taxonomy" id="4432"/>
    <lineage>
        <taxon>Eukaryota</taxon>
        <taxon>Viridiplantae</taxon>
        <taxon>Streptophyta</taxon>
        <taxon>Embryophyta</taxon>
        <taxon>Tracheophyta</taxon>
        <taxon>Spermatophyta</taxon>
        <taxon>Magnoliopsida</taxon>
        <taxon>Proteales</taxon>
        <taxon>Nelumbonaceae</taxon>
        <taxon>Nelumbo</taxon>
    </lineage>
</organism>
<protein>
    <submittedName>
        <fullName evidence="1">Uncharacterized protein</fullName>
    </submittedName>
</protein>
<dbReference type="AlphaFoldDB" id="A0A822XTK2"/>
<reference evidence="1 2" key="1">
    <citation type="journal article" date="2020" name="Mol. Biol. Evol.">
        <title>Distinct Expression and Methylation Patterns for Genes with Different Fates following a Single Whole-Genome Duplication in Flowering Plants.</title>
        <authorList>
            <person name="Shi T."/>
            <person name="Rahmani R.S."/>
            <person name="Gugger P.F."/>
            <person name="Wang M."/>
            <person name="Li H."/>
            <person name="Zhang Y."/>
            <person name="Li Z."/>
            <person name="Wang Q."/>
            <person name="Van de Peer Y."/>
            <person name="Marchal K."/>
            <person name="Chen J."/>
        </authorList>
    </citation>
    <scope>NUCLEOTIDE SEQUENCE [LARGE SCALE GENOMIC DNA]</scope>
    <source>
        <tissue evidence="1">Leaf</tissue>
    </source>
</reference>
<accession>A0A822XTK2</accession>
<proteinExistence type="predicted"/>
<name>A0A822XTK2_NELNU</name>
<evidence type="ECO:0000313" key="1">
    <source>
        <dbReference type="EMBL" id="DAD22429.1"/>
    </source>
</evidence>
<dbReference type="EMBL" id="DUZY01000001">
    <property type="protein sequence ID" value="DAD22429.1"/>
    <property type="molecule type" value="Genomic_DNA"/>
</dbReference>
<gene>
    <name evidence="1" type="ORF">HUJ06_023892</name>
</gene>
<dbReference type="Proteomes" id="UP000607653">
    <property type="component" value="Unassembled WGS sequence"/>
</dbReference>
<keyword evidence="2" id="KW-1185">Reference proteome</keyword>
<evidence type="ECO:0000313" key="2">
    <source>
        <dbReference type="Proteomes" id="UP000607653"/>
    </source>
</evidence>